<dbReference type="PANTHER" id="PTHR31587">
    <property type="entry name" value="TRANSMEMBRANE PROTEIN (DUF2215)"/>
    <property type="match status" value="1"/>
</dbReference>
<protein>
    <submittedName>
        <fullName evidence="2">Uncharacterized protein</fullName>
    </submittedName>
</protein>
<sequence>MKNEETEEQTTKSSSRNGSPGLCHCEKDEWMSVQKGIWAALMSPYEDMCIDVKFVGNIPGSVAVSLEEGIEGIAEYSRRLRSCFALCKFDHSTGKDGEIAATDGHGHKRRCLCNAAEKRKGFSEDWVERCLVLCRRSIACWRVERRTGEDTGVVVAFGA</sequence>
<comment type="caution">
    <text evidence="2">The sequence shown here is derived from an EMBL/GenBank/DDBJ whole genome shotgun (WGS) entry which is preliminary data.</text>
</comment>
<organism evidence="2 3">
    <name type="scientific">Nepenthes gracilis</name>
    <name type="common">Slender pitcher plant</name>
    <dbReference type="NCBI Taxonomy" id="150966"/>
    <lineage>
        <taxon>Eukaryota</taxon>
        <taxon>Viridiplantae</taxon>
        <taxon>Streptophyta</taxon>
        <taxon>Embryophyta</taxon>
        <taxon>Tracheophyta</taxon>
        <taxon>Spermatophyta</taxon>
        <taxon>Magnoliopsida</taxon>
        <taxon>eudicotyledons</taxon>
        <taxon>Gunneridae</taxon>
        <taxon>Pentapetalae</taxon>
        <taxon>Caryophyllales</taxon>
        <taxon>Nepenthaceae</taxon>
        <taxon>Nepenthes</taxon>
    </lineage>
</organism>
<dbReference type="PANTHER" id="PTHR31587:SF3">
    <property type="entry name" value="EXPRESSED PROTEIN"/>
    <property type="match status" value="1"/>
</dbReference>
<keyword evidence="3" id="KW-1185">Reference proteome</keyword>
<name>A0AAD3TLS0_NEPGR</name>
<accession>A0AAD3TLS0</accession>
<proteinExistence type="predicted"/>
<evidence type="ECO:0000313" key="3">
    <source>
        <dbReference type="Proteomes" id="UP001279734"/>
    </source>
</evidence>
<evidence type="ECO:0000256" key="1">
    <source>
        <dbReference type="SAM" id="MobiDB-lite"/>
    </source>
</evidence>
<dbReference type="Proteomes" id="UP001279734">
    <property type="component" value="Unassembled WGS sequence"/>
</dbReference>
<evidence type="ECO:0000313" key="2">
    <source>
        <dbReference type="EMBL" id="GMH31298.1"/>
    </source>
</evidence>
<feature type="region of interest" description="Disordered" evidence="1">
    <location>
        <begin position="1"/>
        <end position="20"/>
    </location>
</feature>
<reference evidence="2" key="1">
    <citation type="submission" date="2023-05" db="EMBL/GenBank/DDBJ databases">
        <title>Nepenthes gracilis genome sequencing.</title>
        <authorList>
            <person name="Fukushima K."/>
        </authorList>
    </citation>
    <scope>NUCLEOTIDE SEQUENCE</scope>
    <source>
        <strain evidence="2">SING2019-196</strain>
    </source>
</reference>
<dbReference type="AlphaFoldDB" id="A0AAD3TLS0"/>
<dbReference type="EMBL" id="BSYO01000040">
    <property type="protein sequence ID" value="GMH31298.1"/>
    <property type="molecule type" value="Genomic_DNA"/>
</dbReference>
<gene>
    <name evidence="2" type="ORF">Nepgr_033141</name>
</gene>